<organism evidence="2 3">
    <name type="scientific">Vibrio mediterranei</name>
    <dbReference type="NCBI Taxonomy" id="689"/>
    <lineage>
        <taxon>Bacteria</taxon>
        <taxon>Pseudomonadati</taxon>
        <taxon>Pseudomonadota</taxon>
        <taxon>Gammaproteobacteria</taxon>
        <taxon>Vibrionales</taxon>
        <taxon>Vibrionaceae</taxon>
        <taxon>Vibrio</taxon>
    </lineage>
</organism>
<dbReference type="Pfam" id="PF13487">
    <property type="entry name" value="HD_5"/>
    <property type="match status" value="1"/>
</dbReference>
<dbReference type="AlphaFoldDB" id="A0A3G4VBC0"/>
<dbReference type="PANTHER" id="PTHR45228">
    <property type="entry name" value="CYCLIC DI-GMP PHOSPHODIESTERASE TM_0186-RELATED"/>
    <property type="match status" value="1"/>
</dbReference>
<dbReference type="PANTHER" id="PTHR45228:SF1">
    <property type="entry name" value="CYCLIC DI-GMP PHOSPHODIESTERASE TM_0186"/>
    <property type="match status" value="1"/>
</dbReference>
<dbReference type="Pfam" id="PF01590">
    <property type="entry name" value="GAF"/>
    <property type="match status" value="1"/>
</dbReference>
<evidence type="ECO:0000259" key="1">
    <source>
        <dbReference type="PROSITE" id="PS51832"/>
    </source>
</evidence>
<dbReference type="GO" id="GO:0008081">
    <property type="term" value="F:phosphoric diester hydrolase activity"/>
    <property type="evidence" value="ECO:0007669"/>
    <property type="project" value="UniProtKB-ARBA"/>
</dbReference>
<dbReference type="InterPro" id="IPR037522">
    <property type="entry name" value="HD_GYP_dom"/>
</dbReference>
<evidence type="ECO:0000313" key="2">
    <source>
        <dbReference type="EMBL" id="AYV22000.1"/>
    </source>
</evidence>
<dbReference type="Proteomes" id="UP000279760">
    <property type="component" value="Chromosome 1"/>
</dbReference>
<dbReference type="SMART" id="SM00471">
    <property type="entry name" value="HDc"/>
    <property type="match status" value="1"/>
</dbReference>
<proteinExistence type="predicted"/>
<protein>
    <submittedName>
        <fullName evidence="2">HD domain-containing protein</fullName>
    </submittedName>
</protein>
<dbReference type="InterPro" id="IPR003607">
    <property type="entry name" value="HD/PDEase_dom"/>
</dbReference>
<dbReference type="RefSeq" id="WP_124940674.1">
    <property type="nucleotide sequence ID" value="NZ_CP033577.1"/>
</dbReference>
<dbReference type="InterPro" id="IPR029016">
    <property type="entry name" value="GAF-like_dom_sf"/>
</dbReference>
<dbReference type="SUPFAM" id="SSF109604">
    <property type="entry name" value="HD-domain/PDEase-like"/>
    <property type="match status" value="1"/>
</dbReference>
<dbReference type="PROSITE" id="PS51832">
    <property type="entry name" value="HD_GYP"/>
    <property type="match status" value="1"/>
</dbReference>
<dbReference type="Gene3D" id="3.30.450.40">
    <property type="match status" value="1"/>
</dbReference>
<feature type="domain" description="HD-GYP" evidence="1">
    <location>
        <begin position="165"/>
        <end position="374"/>
    </location>
</feature>
<dbReference type="EMBL" id="CP033577">
    <property type="protein sequence ID" value="AYV22000.1"/>
    <property type="molecule type" value="Genomic_DNA"/>
</dbReference>
<dbReference type="SUPFAM" id="SSF55781">
    <property type="entry name" value="GAF domain-like"/>
    <property type="match status" value="1"/>
</dbReference>
<dbReference type="Gene3D" id="1.10.3210.10">
    <property type="entry name" value="Hypothetical protein af1432"/>
    <property type="match status" value="1"/>
</dbReference>
<sequence length="377" mass="42268">MRKDCSIGSHHRSSSRGSINDELKRAHHAISLHAPEIVRISVALFDAQHARLSTFAHSTLQGEPLLRYSAPISANSALGQLACKHKHRVINDLSSAITNSSQHSRWLLQQPYAASLTLPVLNDGHFTGLLFLDANQPQFFDNTTVEQLTSCTNELAKAVNEQRSYVNAMADMGYTVRSTNFEHLDESLDHAYRVGQYARLIALQVAELYQLDDETIDYIVHFAELHDIGKYSSLSSKQSSPWQEMWHSNVAMQGQIQQGLNLVNQLAKQIHDQKPTSMTLLTDIIQYHHEYLDGSGAPNGLSHAEIPIAARIVTVANIFDALTSHRHYSESWSLIHALLELEKMVALGKIDSNCVHALRCQQDAIKLVMYSTHIPWH</sequence>
<gene>
    <name evidence="2" type="ORF">ECB94_12390</name>
</gene>
<dbReference type="InterPro" id="IPR052020">
    <property type="entry name" value="Cyclic_di-GMP/3'3'-cGAMP_PDE"/>
</dbReference>
<dbReference type="InterPro" id="IPR003018">
    <property type="entry name" value="GAF"/>
</dbReference>
<reference evidence="2 3" key="1">
    <citation type="submission" date="2018-11" db="EMBL/GenBank/DDBJ databases">
        <title>Complete Genome Sequence of Vbrio mediterranei 117-T6: a Potential Pathogen Bacteria Isolated from the Conchocelis of Pyropia.</title>
        <authorList>
            <person name="Liu Q."/>
        </authorList>
    </citation>
    <scope>NUCLEOTIDE SEQUENCE [LARGE SCALE GENOMIC DNA]</scope>
    <source>
        <strain evidence="2 3">117-T6</strain>
    </source>
</reference>
<accession>A0A3G4VBC0</accession>
<dbReference type="CDD" id="cd00077">
    <property type="entry name" value="HDc"/>
    <property type="match status" value="1"/>
</dbReference>
<evidence type="ECO:0000313" key="3">
    <source>
        <dbReference type="Proteomes" id="UP000279760"/>
    </source>
</evidence>
<name>A0A3G4VBC0_9VIBR</name>